<keyword evidence="2" id="KW-0378">Hydrolase</keyword>
<gene>
    <name evidence="2" type="ORF">GTGU_02322</name>
</gene>
<dbReference type="AlphaFoldDB" id="A0A085A8M9"/>
<comment type="caution">
    <text evidence="2">The sequence shown here is derived from an EMBL/GenBank/DDBJ whole genome shotgun (WGS) entry which is preliminary data.</text>
</comment>
<dbReference type="eggNOG" id="COG0596">
    <property type="taxonomic scope" value="Bacteria"/>
</dbReference>
<dbReference type="Pfam" id="PF00561">
    <property type="entry name" value="Abhydrolase_1"/>
    <property type="match status" value="1"/>
</dbReference>
<keyword evidence="3" id="KW-1185">Reference proteome</keyword>
<proteinExistence type="predicted"/>
<dbReference type="OrthoDB" id="5853561at2"/>
<dbReference type="RefSeq" id="WP_038156929.1">
    <property type="nucleotide sequence ID" value="NZ_JMTB01000078.1"/>
</dbReference>
<organism evidence="2 3">
    <name type="scientific">Trabulsiella guamensis ATCC 49490</name>
    <dbReference type="NCBI Taxonomy" id="1005994"/>
    <lineage>
        <taxon>Bacteria</taxon>
        <taxon>Pseudomonadati</taxon>
        <taxon>Pseudomonadota</taxon>
        <taxon>Gammaproteobacteria</taxon>
        <taxon>Enterobacterales</taxon>
        <taxon>Enterobacteriaceae</taxon>
        <taxon>Trabulsiella</taxon>
    </lineage>
</organism>
<dbReference type="Proteomes" id="UP000028630">
    <property type="component" value="Unassembled WGS sequence"/>
</dbReference>
<protein>
    <submittedName>
        <fullName evidence="2">2-hydroxy-6-oxo-6-phenylhexa-2,4-dienoate hydrolase</fullName>
        <ecNumber evidence="2">3.7.1.-</ecNumber>
    </submittedName>
</protein>
<dbReference type="EMBL" id="JMTB01000078">
    <property type="protein sequence ID" value="KFC06574.1"/>
    <property type="molecule type" value="Genomic_DNA"/>
</dbReference>
<dbReference type="Gene3D" id="3.40.50.1820">
    <property type="entry name" value="alpha/beta hydrolase"/>
    <property type="match status" value="2"/>
</dbReference>
<feature type="domain" description="AB hydrolase-1" evidence="1">
    <location>
        <begin position="24"/>
        <end position="81"/>
    </location>
</feature>
<dbReference type="InterPro" id="IPR000073">
    <property type="entry name" value="AB_hydrolase_1"/>
</dbReference>
<dbReference type="InterPro" id="IPR050266">
    <property type="entry name" value="AB_hydrolase_sf"/>
</dbReference>
<dbReference type="PANTHER" id="PTHR43798:SF33">
    <property type="entry name" value="HYDROLASE, PUTATIVE (AFU_ORTHOLOGUE AFUA_2G14860)-RELATED"/>
    <property type="match status" value="1"/>
</dbReference>
<dbReference type="GO" id="GO:0047372">
    <property type="term" value="F:monoacylglycerol lipase activity"/>
    <property type="evidence" value="ECO:0007669"/>
    <property type="project" value="TreeGrafter"/>
</dbReference>
<evidence type="ECO:0000313" key="3">
    <source>
        <dbReference type="Proteomes" id="UP000028630"/>
    </source>
</evidence>
<dbReference type="PANTHER" id="PTHR43798">
    <property type="entry name" value="MONOACYLGLYCEROL LIPASE"/>
    <property type="match status" value="1"/>
</dbReference>
<dbReference type="InterPro" id="IPR029058">
    <property type="entry name" value="AB_hydrolase_fold"/>
</dbReference>
<name>A0A085A8M9_9ENTR</name>
<reference evidence="3" key="1">
    <citation type="submission" date="2014-05" db="EMBL/GenBank/DDBJ databases">
        <title>ATOL: Assembling a taxonomically balanced genome-scale reconstruction of the evolutionary history of the Enterobacteriaceae.</title>
        <authorList>
            <person name="Plunkett G. III"/>
            <person name="Neeno-Eckwall E.C."/>
            <person name="Glasner J.D."/>
            <person name="Perna N.T."/>
        </authorList>
    </citation>
    <scope>NUCLEOTIDE SEQUENCE [LARGE SCALE GENOMIC DNA]</scope>
    <source>
        <strain evidence="3">ATCC 49490</strain>
    </source>
</reference>
<accession>A0A085A8M9</accession>
<evidence type="ECO:0000259" key="1">
    <source>
        <dbReference type="Pfam" id="PF00561"/>
    </source>
</evidence>
<dbReference type="GO" id="GO:0016020">
    <property type="term" value="C:membrane"/>
    <property type="evidence" value="ECO:0007669"/>
    <property type="project" value="TreeGrafter"/>
</dbReference>
<sequence length="179" mass="19316">MDSFFSPTAKCRVRWQDLPGSGVPLIFVHGLGCASSCEYPRVVVDKAFGGKRAILLDLPGCGYSEKPRDYSYSISEQAIVVAELVAQDDSPWAGSLAVDAPWAVWRGAASLVAGNDWFTRFVDLPKPKQLIFGEHSLPDDDFSRLDALGIPTVVLPGCGHLMSWENPTALAAALTAFCN</sequence>
<evidence type="ECO:0000313" key="2">
    <source>
        <dbReference type="EMBL" id="KFC06574.1"/>
    </source>
</evidence>
<dbReference type="SUPFAM" id="SSF53474">
    <property type="entry name" value="alpha/beta-Hydrolases"/>
    <property type="match status" value="1"/>
</dbReference>
<dbReference type="GO" id="GO:0046464">
    <property type="term" value="P:acylglycerol catabolic process"/>
    <property type="evidence" value="ECO:0007669"/>
    <property type="project" value="TreeGrafter"/>
</dbReference>
<dbReference type="EC" id="3.7.1.-" evidence="2"/>